<protein>
    <submittedName>
        <fullName evidence="1">Uncharacterized protein</fullName>
    </submittedName>
</protein>
<organism evidence="1 2">
    <name type="scientific">Pistacia integerrima</name>
    <dbReference type="NCBI Taxonomy" id="434235"/>
    <lineage>
        <taxon>Eukaryota</taxon>
        <taxon>Viridiplantae</taxon>
        <taxon>Streptophyta</taxon>
        <taxon>Embryophyta</taxon>
        <taxon>Tracheophyta</taxon>
        <taxon>Spermatophyta</taxon>
        <taxon>Magnoliopsida</taxon>
        <taxon>eudicotyledons</taxon>
        <taxon>Gunneridae</taxon>
        <taxon>Pentapetalae</taxon>
        <taxon>rosids</taxon>
        <taxon>malvids</taxon>
        <taxon>Sapindales</taxon>
        <taxon>Anacardiaceae</taxon>
        <taxon>Pistacia</taxon>
    </lineage>
</organism>
<keyword evidence="2" id="KW-1185">Reference proteome</keyword>
<dbReference type="Proteomes" id="UP001163603">
    <property type="component" value="Chromosome 11"/>
</dbReference>
<name>A0ACC0XNF5_9ROSI</name>
<proteinExistence type="predicted"/>
<comment type="caution">
    <text evidence="1">The sequence shown here is derived from an EMBL/GenBank/DDBJ whole genome shotgun (WGS) entry which is preliminary data.</text>
</comment>
<sequence length="499" mass="55961">MAETKQNVILFPFMAQGHIIPFLALALHIQKTRKNCTITFVNTPLNIKKLRSSLPKNSSINLVEIPFNSSLHGLPPDSENCDALPYSLIIQLLRASASLKPAFRELINDLICRNNGADAPLCIIADIFFGWTAGVAQEFNVFHAIFSGAGGFGLACYYSVWRNLPHKKGESEDFLLPDFEEAGKIQKTQLALSMLQADGSDPWSLFQGENLPEYVNSNGILFNTVEEFDKLGLKYFNRKLNRPVWAIGPILLSLDNRAQAGKDKESGISSEFCKEWLDSKPEKSVLYISFGSMNVISLSHMKELAMALEASEKNFIWVVRPPIGFDINSEFRGQEWLPEGFEERVILGSKRGLLVKKWAPQVEILSHKAIGGFLSHCGWNSVLEALIHGVPILGWPMAAEQFFNVKFLEEEMGICVEVARGKTCELRHEDIEAKIEMVMSVKSENGIEIRRNVGKVREIVKNAMRDEEYKGSSVKAMDEFFNAALSMKEKNKRKLINGA</sequence>
<dbReference type="EMBL" id="CM047746">
    <property type="protein sequence ID" value="KAJ0020581.1"/>
    <property type="molecule type" value="Genomic_DNA"/>
</dbReference>
<gene>
    <name evidence="1" type="ORF">Pint_31207</name>
</gene>
<accession>A0ACC0XNF5</accession>
<evidence type="ECO:0000313" key="2">
    <source>
        <dbReference type="Proteomes" id="UP001163603"/>
    </source>
</evidence>
<reference evidence="2" key="1">
    <citation type="journal article" date="2023" name="G3 (Bethesda)">
        <title>Genome assembly and association tests identify interacting loci associated with vigor, precocity, and sex in interspecific pistachio rootstocks.</title>
        <authorList>
            <person name="Palmer W."/>
            <person name="Jacygrad E."/>
            <person name="Sagayaradj S."/>
            <person name="Cavanaugh K."/>
            <person name="Han R."/>
            <person name="Bertier L."/>
            <person name="Beede B."/>
            <person name="Kafkas S."/>
            <person name="Golino D."/>
            <person name="Preece J."/>
            <person name="Michelmore R."/>
        </authorList>
    </citation>
    <scope>NUCLEOTIDE SEQUENCE [LARGE SCALE GENOMIC DNA]</scope>
</reference>
<evidence type="ECO:0000313" key="1">
    <source>
        <dbReference type="EMBL" id="KAJ0020581.1"/>
    </source>
</evidence>